<keyword evidence="3" id="KW-1185">Reference proteome</keyword>
<feature type="region of interest" description="Disordered" evidence="1">
    <location>
        <begin position="134"/>
        <end position="163"/>
    </location>
</feature>
<protein>
    <submittedName>
        <fullName evidence="2">Uncharacterized protein</fullName>
    </submittedName>
</protein>
<feature type="compositionally biased region" description="Basic and acidic residues" evidence="1">
    <location>
        <begin position="352"/>
        <end position="376"/>
    </location>
</feature>
<dbReference type="OrthoDB" id="693868at2759"/>
<dbReference type="PANTHER" id="PTHR34285:SF6">
    <property type="entry name" value="TRANSMEMBRANE PROTEIN"/>
    <property type="match status" value="1"/>
</dbReference>
<evidence type="ECO:0000313" key="3">
    <source>
        <dbReference type="Proteomes" id="UP000796880"/>
    </source>
</evidence>
<feature type="region of interest" description="Disordered" evidence="1">
    <location>
        <begin position="333"/>
        <end position="397"/>
    </location>
</feature>
<dbReference type="PANTHER" id="PTHR34285">
    <property type="entry name" value="OS08G0510800 PROTEIN"/>
    <property type="match status" value="1"/>
</dbReference>
<evidence type="ECO:0000256" key="1">
    <source>
        <dbReference type="SAM" id="MobiDB-lite"/>
    </source>
</evidence>
<feature type="compositionally biased region" description="Polar residues" evidence="1">
    <location>
        <begin position="134"/>
        <end position="149"/>
    </location>
</feature>
<accession>A0A8K0MKJ1</accession>
<sequence>MKFSLKLPEDEQHHHNQNNHNNPLIKAKIPISMFNQPFLTSIASTTSSPSPHLSFSLSSNFPFGPSVKLSYSPTSTSSTPFSVSLKSGLGVFGSPNQSPLVFSAHFFPSPTNPTFSLHFKPQFGNFSLKKTTFSNPGNDRVSGSHSNSGVHLDSGSHSNRELGDGFVPEGSSSVWQELNLEPCGSGKDGFLNSDFMEKSGVHLNSAIESDPERPYGWKNGGKDGVLSGIAVMARTVLPVTKRVVVNMRWGVNFPANLGTKFPYLALNKIGIERIEVREEKKKKKSDESDVADMELLKGMFFWMRKDLELLENENREMKQCLEQIKLGVSGKKFRGESDVGQKKVLQQPARESSVELERWRNKKNVKEENDVKEPKKSTNQASDLESELQRAIMAAST</sequence>
<gene>
    <name evidence="2" type="ORF">FNV43_RR10207</name>
</gene>
<proteinExistence type="predicted"/>
<name>A0A8K0MKJ1_9ROSA</name>
<comment type="caution">
    <text evidence="2">The sequence shown here is derived from an EMBL/GenBank/DDBJ whole genome shotgun (WGS) entry which is preliminary data.</text>
</comment>
<dbReference type="AlphaFoldDB" id="A0A8K0MKJ1"/>
<evidence type="ECO:0000313" key="2">
    <source>
        <dbReference type="EMBL" id="KAF3449479.1"/>
    </source>
</evidence>
<organism evidence="2 3">
    <name type="scientific">Rhamnella rubrinervis</name>
    <dbReference type="NCBI Taxonomy" id="2594499"/>
    <lineage>
        <taxon>Eukaryota</taxon>
        <taxon>Viridiplantae</taxon>
        <taxon>Streptophyta</taxon>
        <taxon>Embryophyta</taxon>
        <taxon>Tracheophyta</taxon>
        <taxon>Spermatophyta</taxon>
        <taxon>Magnoliopsida</taxon>
        <taxon>eudicotyledons</taxon>
        <taxon>Gunneridae</taxon>
        <taxon>Pentapetalae</taxon>
        <taxon>rosids</taxon>
        <taxon>fabids</taxon>
        <taxon>Rosales</taxon>
        <taxon>Rhamnaceae</taxon>
        <taxon>rhamnoid group</taxon>
        <taxon>Rhamneae</taxon>
        <taxon>Rhamnella</taxon>
    </lineage>
</organism>
<reference evidence="2" key="1">
    <citation type="submission" date="2020-03" db="EMBL/GenBank/DDBJ databases">
        <title>A high-quality chromosome-level genome assembly of a woody plant with both climbing and erect habits, Rhamnella rubrinervis.</title>
        <authorList>
            <person name="Lu Z."/>
            <person name="Yang Y."/>
            <person name="Zhu X."/>
            <person name="Sun Y."/>
        </authorList>
    </citation>
    <scope>NUCLEOTIDE SEQUENCE</scope>
    <source>
        <strain evidence="2">BYM</strain>
        <tissue evidence="2">Leaf</tissue>
    </source>
</reference>
<dbReference type="Proteomes" id="UP000796880">
    <property type="component" value="Unassembled WGS sequence"/>
</dbReference>
<feature type="region of interest" description="Disordered" evidence="1">
    <location>
        <begin position="1"/>
        <end position="22"/>
    </location>
</feature>
<dbReference type="EMBL" id="VOIH02000004">
    <property type="protein sequence ID" value="KAF3449479.1"/>
    <property type="molecule type" value="Genomic_DNA"/>
</dbReference>